<comment type="caution">
    <text evidence="2">The sequence shown here is derived from an EMBL/GenBank/DDBJ whole genome shotgun (WGS) entry which is preliminary data.</text>
</comment>
<dbReference type="OMA" id="LIPINHI"/>
<feature type="signal peptide" evidence="1">
    <location>
        <begin position="1"/>
        <end position="20"/>
    </location>
</feature>
<organism evidence="2 3">
    <name type="scientific">Paramecium primaurelia</name>
    <dbReference type="NCBI Taxonomy" id="5886"/>
    <lineage>
        <taxon>Eukaryota</taxon>
        <taxon>Sar</taxon>
        <taxon>Alveolata</taxon>
        <taxon>Ciliophora</taxon>
        <taxon>Intramacronucleata</taxon>
        <taxon>Oligohymenophorea</taxon>
        <taxon>Peniculida</taxon>
        <taxon>Parameciidae</taxon>
        <taxon>Paramecium</taxon>
    </lineage>
</organism>
<evidence type="ECO:0000313" key="3">
    <source>
        <dbReference type="Proteomes" id="UP000688137"/>
    </source>
</evidence>
<dbReference type="EMBL" id="CAJJDM010000079">
    <property type="protein sequence ID" value="CAD8086342.1"/>
    <property type="molecule type" value="Genomic_DNA"/>
</dbReference>
<protein>
    <recommendedName>
        <fullName evidence="4">Transmembrane protein</fullName>
    </recommendedName>
</protein>
<evidence type="ECO:0000313" key="2">
    <source>
        <dbReference type="EMBL" id="CAD8086342.1"/>
    </source>
</evidence>
<keyword evidence="1" id="KW-0732">Signal</keyword>
<evidence type="ECO:0000256" key="1">
    <source>
        <dbReference type="SAM" id="SignalP"/>
    </source>
</evidence>
<keyword evidence="3" id="KW-1185">Reference proteome</keyword>
<proteinExistence type="predicted"/>
<sequence length="420" mass="49395">MLFFILINLIFACEYESTYANITNINSLIPINHIIQQLTQTQTLQDTLELTNITIYTQHINHSYTNIGQITIYLKQSISYNFINNTFQTFGQAILQDVQFLMKLSFNTQTNTFQSNSIQYNLPTQFNFIGLFNYYQYYQSLVTLLTAQIPPQLNQLFNAYQFQFQPIFPDYTYTYTNIDDESLIIEFSYLSNNIQYQNQDITLTGQLIINNYNNNICTQTQLPNNSNQFKQLEIFSTSIIQSIIQYAYDQDYFNINLSNNWKSDDFQFLIGSFQTILYNLEKISPITPVTGWCNLTQIPVYNPLNITLTYECNFIFSEDQIRLLTLNYELVLNLNFQQVLSQIEIICTSYKFQFNDLIKSFNEKYPPKSQFWSLADLYLKTILNTHVKDHTLFGSGFQTIPRMSPNITINNDYLMIFEND</sequence>
<reference evidence="2" key="1">
    <citation type="submission" date="2021-01" db="EMBL/GenBank/DDBJ databases">
        <authorList>
            <consortium name="Genoscope - CEA"/>
            <person name="William W."/>
        </authorList>
    </citation>
    <scope>NUCLEOTIDE SEQUENCE</scope>
</reference>
<name>A0A8S1N368_PARPR</name>
<evidence type="ECO:0008006" key="4">
    <source>
        <dbReference type="Google" id="ProtNLM"/>
    </source>
</evidence>
<accession>A0A8S1N368</accession>
<gene>
    <name evidence="2" type="ORF">PPRIM_AZ9-3.1.T0760128</name>
</gene>
<feature type="chain" id="PRO_5035735366" description="Transmembrane protein" evidence="1">
    <location>
        <begin position="21"/>
        <end position="420"/>
    </location>
</feature>
<dbReference type="AlphaFoldDB" id="A0A8S1N368"/>
<dbReference type="Proteomes" id="UP000688137">
    <property type="component" value="Unassembled WGS sequence"/>
</dbReference>